<protein>
    <submittedName>
        <fullName evidence="2">Uncharacterized protein</fullName>
    </submittedName>
</protein>
<keyword evidence="3" id="KW-1185">Reference proteome</keyword>
<name>A0A1R3KE10_COCAP</name>
<reference evidence="2 3" key="1">
    <citation type="submission" date="2013-09" db="EMBL/GenBank/DDBJ databases">
        <title>Corchorus capsularis genome sequencing.</title>
        <authorList>
            <person name="Alam M."/>
            <person name="Haque M.S."/>
            <person name="Islam M.S."/>
            <person name="Emdad E.M."/>
            <person name="Islam M.M."/>
            <person name="Ahmed B."/>
            <person name="Halim A."/>
            <person name="Hossen Q.M.M."/>
            <person name="Hossain M.Z."/>
            <person name="Ahmed R."/>
            <person name="Khan M.M."/>
            <person name="Islam R."/>
            <person name="Rashid M.M."/>
            <person name="Khan S.A."/>
            <person name="Rahman M.S."/>
            <person name="Alam M."/>
        </authorList>
    </citation>
    <scope>NUCLEOTIDE SEQUENCE [LARGE SCALE GENOMIC DNA]</scope>
    <source>
        <strain evidence="3">cv. CVL-1</strain>
        <tissue evidence="2">Whole seedling</tissue>
    </source>
</reference>
<proteinExistence type="predicted"/>
<evidence type="ECO:0000313" key="2">
    <source>
        <dbReference type="EMBL" id="OMP05284.1"/>
    </source>
</evidence>
<dbReference type="Gramene" id="OMP05284">
    <property type="protein sequence ID" value="OMP05284"/>
    <property type="gene ID" value="CCACVL1_01968"/>
</dbReference>
<gene>
    <name evidence="2" type="ORF">CCACVL1_01968</name>
</gene>
<feature type="compositionally biased region" description="Polar residues" evidence="1">
    <location>
        <begin position="34"/>
        <end position="45"/>
    </location>
</feature>
<evidence type="ECO:0000256" key="1">
    <source>
        <dbReference type="SAM" id="MobiDB-lite"/>
    </source>
</evidence>
<accession>A0A1R3KE10</accession>
<comment type="caution">
    <text evidence="2">The sequence shown here is derived from an EMBL/GenBank/DDBJ whole genome shotgun (WGS) entry which is preliminary data.</text>
</comment>
<feature type="compositionally biased region" description="Basic residues" evidence="1">
    <location>
        <begin position="50"/>
        <end position="62"/>
    </location>
</feature>
<dbReference type="Proteomes" id="UP000188268">
    <property type="component" value="Unassembled WGS sequence"/>
</dbReference>
<dbReference type="OrthoDB" id="10475375at2759"/>
<organism evidence="2 3">
    <name type="scientific">Corchorus capsularis</name>
    <name type="common">Jute</name>
    <dbReference type="NCBI Taxonomy" id="210143"/>
    <lineage>
        <taxon>Eukaryota</taxon>
        <taxon>Viridiplantae</taxon>
        <taxon>Streptophyta</taxon>
        <taxon>Embryophyta</taxon>
        <taxon>Tracheophyta</taxon>
        <taxon>Spermatophyta</taxon>
        <taxon>Magnoliopsida</taxon>
        <taxon>eudicotyledons</taxon>
        <taxon>Gunneridae</taxon>
        <taxon>Pentapetalae</taxon>
        <taxon>rosids</taxon>
        <taxon>malvids</taxon>
        <taxon>Malvales</taxon>
        <taxon>Malvaceae</taxon>
        <taxon>Grewioideae</taxon>
        <taxon>Apeibeae</taxon>
        <taxon>Corchorus</taxon>
    </lineage>
</organism>
<dbReference type="EMBL" id="AWWV01005435">
    <property type="protein sequence ID" value="OMP05284.1"/>
    <property type="molecule type" value="Genomic_DNA"/>
</dbReference>
<sequence length="77" mass="8644">MDDLHSLLLGYEYRLEHHTLSEAIPITANIATKTNSFNPSPSCNPERSRGNHSFRGRGRGRGRPTPQFNFNLAGSYL</sequence>
<evidence type="ECO:0000313" key="3">
    <source>
        <dbReference type="Proteomes" id="UP000188268"/>
    </source>
</evidence>
<feature type="region of interest" description="Disordered" evidence="1">
    <location>
        <begin position="34"/>
        <end position="68"/>
    </location>
</feature>
<dbReference type="AlphaFoldDB" id="A0A1R3KE10"/>